<reference evidence="1 2" key="1">
    <citation type="journal article" date="2014" name="Agronomy (Basel)">
        <title>A Draft Genome Sequence for Ensete ventricosum, the Drought-Tolerant Tree Against Hunger.</title>
        <authorList>
            <person name="Harrison J."/>
            <person name="Moore K.A."/>
            <person name="Paszkiewicz K."/>
            <person name="Jones T."/>
            <person name="Grant M."/>
            <person name="Ambacheew D."/>
            <person name="Muzemil S."/>
            <person name="Studholme D.J."/>
        </authorList>
    </citation>
    <scope>NUCLEOTIDE SEQUENCE [LARGE SCALE GENOMIC DNA]</scope>
</reference>
<dbReference type="InterPro" id="IPR004993">
    <property type="entry name" value="GH3"/>
</dbReference>
<dbReference type="GO" id="GO:0016881">
    <property type="term" value="F:acid-amino acid ligase activity"/>
    <property type="evidence" value="ECO:0007669"/>
    <property type="project" value="TreeGrafter"/>
</dbReference>
<accession>A0A444CLI6</accession>
<dbReference type="Pfam" id="PF03321">
    <property type="entry name" value="GH3"/>
    <property type="match status" value="1"/>
</dbReference>
<proteinExistence type="predicted"/>
<name>A0A444CLI6_ENSVE</name>
<comment type="caution">
    <text evidence="1">The sequence shown here is derived from an EMBL/GenBank/DDBJ whole genome shotgun (WGS) entry which is preliminary data.</text>
</comment>
<evidence type="ECO:0000313" key="1">
    <source>
        <dbReference type="EMBL" id="RRT40001.1"/>
    </source>
</evidence>
<protein>
    <submittedName>
        <fullName evidence="1">Uncharacterized protein</fullName>
    </submittedName>
</protein>
<dbReference type="PANTHER" id="PTHR31901">
    <property type="entry name" value="GH3 DOMAIN-CONTAINING PROTEIN"/>
    <property type="match status" value="1"/>
</dbReference>
<gene>
    <name evidence="1" type="ORF">B296_00058768</name>
</gene>
<dbReference type="AlphaFoldDB" id="A0A444CLI6"/>
<dbReference type="GO" id="GO:0005737">
    <property type="term" value="C:cytoplasm"/>
    <property type="evidence" value="ECO:0007669"/>
    <property type="project" value="TreeGrafter"/>
</dbReference>
<sequence length="94" mass="10588">MRVFSLDNVIEEFEALTKDADRLQRATLRKILEQNAEAEYLQNLGLGGRTDPESFKACIPLVTHSDLEPYIRRIVDGDTCPILTGKPITSISLR</sequence>
<dbReference type="PANTHER" id="PTHR31901:SF5">
    <property type="entry name" value="JASMONOYL--L-AMINO ACID SYNTHETASE JAR1"/>
    <property type="match status" value="1"/>
</dbReference>
<dbReference type="EMBL" id="AMZH03019711">
    <property type="protein sequence ID" value="RRT40001.1"/>
    <property type="molecule type" value="Genomic_DNA"/>
</dbReference>
<organism evidence="1 2">
    <name type="scientific">Ensete ventricosum</name>
    <name type="common">Abyssinian banana</name>
    <name type="synonym">Musa ensete</name>
    <dbReference type="NCBI Taxonomy" id="4639"/>
    <lineage>
        <taxon>Eukaryota</taxon>
        <taxon>Viridiplantae</taxon>
        <taxon>Streptophyta</taxon>
        <taxon>Embryophyta</taxon>
        <taxon>Tracheophyta</taxon>
        <taxon>Spermatophyta</taxon>
        <taxon>Magnoliopsida</taxon>
        <taxon>Liliopsida</taxon>
        <taxon>Zingiberales</taxon>
        <taxon>Musaceae</taxon>
        <taxon>Ensete</taxon>
    </lineage>
</organism>
<dbReference type="Proteomes" id="UP000287651">
    <property type="component" value="Unassembled WGS sequence"/>
</dbReference>
<evidence type="ECO:0000313" key="2">
    <source>
        <dbReference type="Proteomes" id="UP000287651"/>
    </source>
</evidence>